<dbReference type="AlphaFoldDB" id="A0A9W9KDD2"/>
<accession>A0A9W9KDD2</accession>
<evidence type="ECO:0000313" key="1">
    <source>
        <dbReference type="EMBL" id="KAJ5101638.1"/>
    </source>
</evidence>
<name>A0A9W9KDD2_9EURO</name>
<reference evidence="1" key="2">
    <citation type="journal article" date="2023" name="IMA Fungus">
        <title>Comparative genomic study of the Penicillium genus elucidates a diverse pangenome and 15 lateral gene transfer events.</title>
        <authorList>
            <person name="Petersen C."/>
            <person name="Sorensen T."/>
            <person name="Nielsen M.R."/>
            <person name="Sondergaard T.E."/>
            <person name="Sorensen J.L."/>
            <person name="Fitzpatrick D.A."/>
            <person name="Frisvad J.C."/>
            <person name="Nielsen K.L."/>
        </authorList>
    </citation>
    <scope>NUCLEOTIDE SEQUENCE</scope>
    <source>
        <strain evidence="1">IBT 34128</strain>
    </source>
</reference>
<dbReference type="GeneID" id="81393610"/>
<keyword evidence="2" id="KW-1185">Reference proteome</keyword>
<dbReference type="EMBL" id="JAPMSZ010000005">
    <property type="protein sequence ID" value="KAJ5101638.1"/>
    <property type="molecule type" value="Genomic_DNA"/>
</dbReference>
<gene>
    <name evidence="1" type="ORF">NUU61_003860</name>
</gene>
<proteinExistence type="predicted"/>
<dbReference type="Proteomes" id="UP001141434">
    <property type="component" value="Unassembled WGS sequence"/>
</dbReference>
<protein>
    <submittedName>
        <fullName evidence="1">Uncharacterized protein</fullName>
    </submittedName>
</protein>
<dbReference type="RefSeq" id="XP_056512469.1">
    <property type="nucleotide sequence ID" value="XM_056654442.1"/>
</dbReference>
<comment type="caution">
    <text evidence="1">The sequence shown here is derived from an EMBL/GenBank/DDBJ whole genome shotgun (WGS) entry which is preliminary data.</text>
</comment>
<sequence>MEILLSDTIRWFVVAGVSRQNALDGAAWRFAWRFTMAVIGWSLAGRQEQEDSQEAIEGVWSGPQEARPWAQLSGGRQAVPWRRSGQAP</sequence>
<reference evidence="1" key="1">
    <citation type="submission" date="2022-11" db="EMBL/GenBank/DDBJ databases">
        <authorList>
            <person name="Petersen C."/>
        </authorList>
    </citation>
    <scope>NUCLEOTIDE SEQUENCE</scope>
    <source>
        <strain evidence="1">IBT 34128</strain>
    </source>
</reference>
<evidence type="ECO:0000313" key="2">
    <source>
        <dbReference type="Proteomes" id="UP001141434"/>
    </source>
</evidence>
<organism evidence="1 2">
    <name type="scientific">Penicillium alfredii</name>
    <dbReference type="NCBI Taxonomy" id="1506179"/>
    <lineage>
        <taxon>Eukaryota</taxon>
        <taxon>Fungi</taxon>
        <taxon>Dikarya</taxon>
        <taxon>Ascomycota</taxon>
        <taxon>Pezizomycotina</taxon>
        <taxon>Eurotiomycetes</taxon>
        <taxon>Eurotiomycetidae</taxon>
        <taxon>Eurotiales</taxon>
        <taxon>Aspergillaceae</taxon>
        <taxon>Penicillium</taxon>
    </lineage>
</organism>